<dbReference type="PANTHER" id="PTHR43133:SF8">
    <property type="entry name" value="RNA POLYMERASE SIGMA FACTOR HI_1459-RELATED"/>
    <property type="match status" value="1"/>
</dbReference>
<dbReference type="GO" id="GO:0016987">
    <property type="term" value="F:sigma factor activity"/>
    <property type="evidence" value="ECO:0007669"/>
    <property type="project" value="UniProtKB-KW"/>
</dbReference>
<evidence type="ECO:0000256" key="3">
    <source>
        <dbReference type="ARBA" id="ARBA00023082"/>
    </source>
</evidence>
<organism evidence="7 8">
    <name type="scientific">Kribbella steppae</name>
    <dbReference type="NCBI Taxonomy" id="2512223"/>
    <lineage>
        <taxon>Bacteria</taxon>
        <taxon>Bacillati</taxon>
        <taxon>Actinomycetota</taxon>
        <taxon>Actinomycetes</taxon>
        <taxon>Propionibacteriales</taxon>
        <taxon>Kribbellaceae</taxon>
        <taxon>Kribbella</taxon>
    </lineage>
</organism>
<dbReference type="AlphaFoldDB" id="A0A4R2HE60"/>
<protein>
    <submittedName>
        <fullName evidence="7">RNA polymerase sigma factor (Sigma-70 family)</fullName>
    </submittedName>
</protein>
<accession>A0A4R2HE60</accession>
<dbReference type="InterPro" id="IPR014284">
    <property type="entry name" value="RNA_pol_sigma-70_dom"/>
</dbReference>
<dbReference type="Gene3D" id="1.10.1740.10">
    <property type="match status" value="1"/>
</dbReference>
<dbReference type="EMBL" id="SLWN01000007">
    <property type="protein sequence ID" value="TCO26619.1"/>
    <property type="molecule type" value="Genomic_DNA"/>
</dbReference>
<dbReference type="Proteomes" id="UP000294508">
    <property type="component" value="Unassembled WGS sequence"/>
</dbReference>
<keyword evidence="5" id="KW-0804">Transcription</keyword>
<evidence type="ECO:0000313" key="8">
    <source>
        <dbReference type="Proteomes" id="UP000294508"/>
    </source>
</evidence>
<dbReference type="SUPFAM" id="SSF88946">
    <property type="entry name" value="Sigma2 domain of RNA polymerase sigma factors"/>
    <property type="match status" value="1"/>
</dbReference>
<evidence type="ECO:0000256" key="4">
    <source>
        <dbReference type="ARBA" id="ARBA00023125"/>
    </source>
</evidence>
<dbReference type="InterPro" id="IPR039425">
    <property type="entry name" value="RNA_pol_sigma-70-like"/>
</dbReference>
<dbReference type="InterPro" id="IPR013325">
    <property type="entry name" value="RNA_pol_sigma_r2"/>
</dbReference>
<keyword evidence="3" id="KW-0731">Sigma factor</keyword>
<reference evidence="7 8" key="1">
    <citation type="journal article" date="2015" name="Stand. Genomic Sci.">
        <title>Genomic Encyclopedia of Bacterial and Archaeal Type Strains, Phase III: the genomes of soil and plant-associated and newly described type strains.</title>
        <authorList>
            <person name="Whitman W.B."/>
            <person name="Woyke T."/>
            <person name="Klenk H.P."/>
            <person name="Zhou Y."/>
            <person name="Lilburn T.G."/>
            <person name="Beck B.J."/>
            <person name="De Vos P."/>
            <person name="Vandamme P."/>
            <person name="Eisen J.A."/>
            <person name="Garrity G."/>
            <person name="Hugenholtz P."/>
            <person name="Kyrpides N.C."/>
        </authorList>
    </citation>
    <scope>NUCLEOTIDE SEQUENCE [LARGE SCALE GENOMIC DNA]</scope>
    <source>
        <strain evidence="7 8">VKM Ac-2572</strain>
    </source>
</reference>
<sequence length="198" mass="22300">MDKQRQLENLALVAKMRSDDPAAWAAVTDRYTNLLWYIARGMRLNQEDAADAIQTTWLRLVERIDTVRQPESIGSWLATTMRRECLAALRRRSKVVVSETWDDVPDDADPLDDALLRREQDSALWRAFRSLKPRCQTLLRVLMADPPPSYTEVAAALDMRVGSVGPTRQRCLASLRETMAAGPYPFDPSATGPGGEVR</sequence>
<dbReference type="Pfam" id="PF04542">
    <property type="entry name" value="Sigma70_r2"/>
    <property type="match status" value="1"/>
</dbReference>
<dbReference type="GO" id="GO:0003677">
    <property type="term" value="F:DNA binding"/>
    <property type="evidence" value="ECO:0007669"/>
    <property type="project" value="UniProtKB-KW"/>
</dbReference>
<evidence type="ECO:0000256" key="1">
    <source>
        <dbReference type="ARBA" id="ARBA00010641"/>
    </source>
</evidence>
<evidence type="ECO:0000259" key="6">
    <source>
        <dbReference type="Pfam" id="PF04542"/>
    </source>
</evidence>
<dbReference type="InterPro" id="IPR036388">
    <property type="entry name" value="WH-like_DNA-bd_sf"/>
</dbReference>
<dbReference type="InterPro" id="IPR013324">
    <property type="entry name" value="RNA_pol_sigma_r3/r4-like"/>
</dbReference>
<comment type="similarity">
    <text evidence="1">Belongs to the sigma-70 factor family. ECF subfamily.</text>
</comment>
<dbReference type="InterPro" id="IPR007627">
    <property type="entry name" value="RNA_pol_sigma70_r2"/>
</dbReference>
<name>A0A4R2HE60_9ACTN</name>
<gene>
    <name evidence="7" type="ORF">EV652_107512</name>
</gene>
<dbReference type="Gene3D" id="1.10.10.10">
    <property type="entry name" value="Winged helix-like DNA-binding domain superfamily/Winged helix DNA-binding domain"/>
    <property type="match status" value="1"/>
</dbReference>
<dbReference type="OrthoDB" id="265863at2"/>
<dbReference type="SUPFAM" id="SSF88659">
    <property type="entry name" value="Sigma3 and sigma4 domains of RNA polymerase sigma factors"/>
    <property type="match status" value="1"/>
</dbReference>
<evidence type="ECO:0000256" key="2">
    <source>
        <dbReference type="ARBA" id="ARBA00023015"/>
    </source>
</evidence>
<keyword evidence="2" id="KW-0805">Transcription regulation</keyword>
<comment type="caution">
    <text evidence="7">The sequence shown here is derived from an EMBL/GenBank/DDBJ whole genome shotgun (WGS) entry which is preliminary data.</text>
</comment>
<keyword evidence="8" id="KW-1185">Reference proteome</keyword>
<dbReference type="RefSeq" id="WP_132211227.1">
    <property type="nucleotide sequence ID" value="NZ_SLWN01000007.1"/>
</dbReference>
<evidence type="ECO:0000313" key="7">
    <source>
        <dbReference type="EMBL" id="TCO26619.1"/>
    </source>
</evidence>
<keyword evidence="4" id="KW-0238">DNA-binding</keyword>
<dbReference type="GO" id="GO:0006352">
    <property type="term" value="P:DNA-templated transcription initiation"/>
    <property type="evidence" value="ECO:0007669"/>
    <property type="project" value="InterPro"/>
</dbReference>
<dbReference type="PANTHER" id="PTHR43133">
    <property type="entry name" value="RNA POLYMERASE ECF-TYPE SIGMA FACTO"/>
    <property type="match status" value="1"/>
</dbReference>
<proteinExistence type="inferred from homology"/>
<evidence type="ECO:0000256" key="5">
    <source>
        <dbReference type="ARBA" id="ARBA00023163"/>
    </source>
</evidence>
<feature type="domain" description="RNA polymerase sigma-70 region 2" evidence="6">
    <location>
        <begin position="29"/>
        <end position="94"/>
    </location>
</feature>
<dbReference type="NCBIfam" id="TIGR02937">
    <property type="entry name" value="sigma70-ECF"/>
    <property type="match status" value="1"/>
</dbReference>